<keyword evidence="4" id="KW-0808">Transferase</keyword>
<accession>A0A0L0G0F8</accession>
<name>A0A0L0G0F8_9EUKA</name>
<dbReference type="CDD" id="cd04193">
    <property type="entry name" value="UDPGlcNAc_PPase"/>
    <property type="match status" value="1"/>
</dbReference>
<dbReference type="OrthoDB" id="532420at2759"/>
<reference evidence="7 8" key="1">
    <citation type="submission" date="2011-02" db="EMBL/GenBank/DDBJ databases">
        <title>The Genome Sequence of Sphaeroforma arctica JP610.</title>
        <authorList>
            <consortium name="The Broad Institute Genome Sequencing Platform"/>
            <person name="Russ C."/>
            <person name="Cuomo C."/>
            <person name="Young S.K."/>
            <person name="Zeng Q."/>
            <person name="Gargeya S."/>
            <person name="Alvarado L."/>
            <person name="Berlin A."/>
            <person name="Chapman S.B."/>
            <person name="Chen Z."/>
            <person name="Freedman E."/>
            <person name="Gellesch M."/>
            <person name="Goldberg J."/>
            <person name="Griggs A."/>
            <person name="Gujja S."/>
            <person name="Heilman E."/>
            <person name="Heiman D."/>
            <person name="Howarth C."/>
            <person name="Mehta T."/>
            <person name="Neiman D."/>
            <person name="Pearson M."/>
            <person name="Roberts A."/>
            <person name="Saif S."/>
            <person name="Shea T."/>
            <person name="Shenoy N."/>
            <person name="Sisk P."/>
            <person name="Stolte C."/>
            <person name="Sykes S."/>
            <person name="White J."/>
            <person name="Yandava C."/>
            <person name="Burger G."/>
            <person name="Gray M.W."/>
            <person name="Holland P.W.H."/>
            <person name="King N."/>
            <person name="Lang F.B.F."/>
            <person name="Roger A.J."/>
            <person name="Ruiz-Trillo I."/>
            <person name="Haas B."/>
            <person name="Nusbaum C."/>
            <person name="Birren B."/>
        </authorList>
    </citation>
    <scope>NUCLEOTIDE SEQUENCE [LARGE SCALE GENOMIC DNA]</scope>
    <source>
        <strain evidence="7 8">JP610</strain>
    </source>
</reference>
<dbReference type="GeneID" id="25905672"/>
<protein>
    <recommendedName>
        <fullName evidence="3">UDP-N-acetylglucosamine diphosphorylase</fullName>
        <ecNumber evidence="3">2.7.7.23</ecNumber>
    </recommendedName>
</protein>
<evidence type="ECO:0000313" key="7">
    <source>
        <dbReference type="EMBL" id="KNC82555.1"/>
    </source>
</evidence>
<evidence type="ECO:0000256" key="5">
    <source>
        <dbReference type="ARBA" id="ARBA00022695"/>
    </source>
</evidence>
<dbReference type="RefSeq" id="XP_014156457.1">
    <property type="nucleotide sequence ID" value="XM_014300982.1"/>
</dbReference>
<evidence type="ECO:0000256" key="1">
    <source>
        <dbReference type="ARBA" id="ARBA00005208"/>
    </source>
</evidence>
<comment type="pathway">
    <text evidence="1">Nucleotide-sugar biosynthesis; UDP-N-acetyl-alpha-D-glucosamine biosynthesis; UDP-N-acetyl-alpha-D-glucosamine from N-acetyl-alpha-D-glucosamine 1-phosphate: step 1/1.</text>
</comment>
<dbReference type="eggNOG" id="KOG2388">
    <property type="taxonomic scope" value="Eukaryota"/>
</dbReference>
<dbReference type="EMBL" id="KQ241916">
    <property type="protein sequence ID" value="KNC82555.1"/>
    <property type="molecule type" value="Genomic_DNA"/>
</dbReference>
<dbReference type="Proteomes" id="UP000054560">
    <property type="component" value="Unassembled WGS sequence"/>
</dbReference>
<comment type="similarity">
    <text evidence="2">Belongs to the UDPGP type 1 family.</text>
</comment>
<gene>
    <name evidence="7" type="ORF">SARC_05168</name>
</gene>
<dbReference type="STRING" id="667725.A0A0L0G0F8"/>
<dbReference type="SUPFAM" id="SSF53448">
    <property type="entry name" value="Nucleotide-diphospho-sugar transferases"/>
    <property type="match status" value="1"/>
</dbReference>
<dbReference type="GO" id="GO:0006048">
    <property type="term" value="P:UDP-N-acetylglucosamine biosynthetic process"/>
    <property type="evidence" value="ECO:0007669"/>
    <property type="project" value="TreeGrafter"/>
</dbReference>
<comment type="catalytic activity">
    <reaction evidence="6">
        <text>N-acetyl-alpha-D-glucosamine 1-phosphate + UTP + H(+) = UDP-N-acetyl-alpha-D-glucosamine + diphosphate</text>
        <dbReference type="Rhea" id="RHEA:13509"/>
        <dbReference type="ChEBI" id="CHEBI:15378"/>
        <dbReference type="ChEBI" id="CHEBI:33019"/>
        <dbReference type="ChEBI" id="CHEBI:46398"/>
        <dbReference type="ChEBI" id="CHEBI:57705"/>
        <dbReference type="ChEBI" id="CHEBI:57776"/>
        <dbReference type="EC" id="2.7.7.23"/>
    </reaction>
</comment>
<keyword evidence="8" id="KW-1185">Reference proteome</keyword>
<dbReference type="InterPro" id="IPR029044">
    <property type="entry name" value="Nucleotide-diphossugar_trans"/>
</dbReference>
<evidence type="ECO:0000256" key="4">
    <source>
        <dbReference type="ARBA" id="ARBA00022679"/>
    </source>
</evidence>
<evidence type="ECO:0000256" key="3">
    <source>
        <dbReference type="ARBA" id="ARBA00012457"/>
    </source>
</evidence>
<sequence>MSYTEVKARAEAAGQGHIFQFYDDLSADEQRELVESAEKIEFDSVNTYFQRVLPSLGASKEADVPAKADRSLKPLSKQMTSRSFSDIKEAMNERQKWLKSGLTAIGQGEVAVVLLAGGQGTRLGSANPKGMFDVELPSGKSLFQLQGERILKAQRLGNEHEGTNAQIMWYVMTSAPTHDATVNFFEKNKFFGLEREQVVFFQQNTLPCLTLEGKIILEKPSKVATAPDGNGGLYRGLVTGGVLDDMKARGTKHIHAYCVDNVLVKPADPYFIGFSIERNADTAAKVVPKSAPQEKVGVLCQTADGFKIVEYSEIETRLTELRNKDGDLLFDAGNIANHYFTMDFLEDVCTKHRETLTHHIALKKIPTIDEKKEATKLDGMKLELFIFDIFQFSERLAVYYVNREDEFSPLKNAAGAADGTSKHCREDLLSLHARWLKRAGARLEEGAEVEVSPLKSYDGEGLASVKGQTFTGTNHLDE</sequence>
<dbReference type="InterPro" id="IPR002618">
    <property type="entry name" value="UDPGP_fam"/>
</dbReference>
<organism evidence="7 8">
    <name type="scientific">Sphaeroforma arctica JP610</name>
    <dbReference type="NCBI Taxonomy" id="667725"/>
    <lineage>
        <taxon>Eukaryota</taxon>
        <taxon>Ichthyosporea</taxon>
        <taxon>Ichthyophonida</taxon>
        <taxon>Sphaeroforma</taxon>
    </lineage>
</organism>
<dbReference type="PANTHER" id="PTHR11952">
    <property type="entry name" value="UDP- GLUCOSE PYROPHOSPHORYLASE"/>
    <property type="match status" value="1"/>
</dbReference>
<dbReference type="EC" id="2.7.7.23" evidence="3"/>
<dbReference type="Gene3D" id="3.90.550.10">
    <property type="entry name" value="Spore Coat Polysaccharide Biosynthesis Protein SpsA, Chain A"/>
    <property type="match status" value="1"/>
</dbReference>
<dbReference type="Pfam" id="PF01704">
    <property type="entry name" value="UDPGP"/>
    <property type="match status" value="1"/>
</dbReference>
<evidence type="ECO:0000256" key="6">
    <source>
        <dbReference type="ARBA" id="ARBA00048493"/>
    </source>
</evidence>
<dbReference type="AlphaFoldDB" id="A0A0L0G0F8"/>
<dbReference type="GO" id="GO:0003977">
    <property type="term" value="F:UDP-N-acetylglucosamine diphosphorylase activity"/>
    <property type="evidence" value="ECO:0007669"/>
    <property type="project" value="UniProtKB-EC"/>
</dbReference>
<evidence type="ECO:0000256" key="2">
    <source>
        <dbReference type="ARBA" id="ARBA00010401"/>
    </source>
</evidence>
<keyword evidence="5" id="KW-0548">Nucleotidyltransferase</keyword>
<dbReference type="InterPro" id="IPR039741">
    <property type="entry name" value="UDP-sugar_pyrophosphorylase"/>
</dbReference>
<evidence type="ECO:0000313" key="8">
    <source>
        <dbReference type="Proteomes" id="UP000054560"/>
    </source>
</evidence>
<proteinExistence type="inferred from homology"/>
<dbReference type="PANTHER" id="PTHR11952:SF2">
    <property type="entry name" value="LD24639P"/>
    <property type="match status" value="1"/>
</dbReference>